<dbReference type="RefSeq" id="WP_164508765.1">
    <property type="nucleotide sequence ID" value="NZ_RHNY01000011.1"/>
</dbReference>
<feature type="transmembrane region" description="Helical" evidence="1">
    <location>
        <begin position="7"/>
        <end position="30"/>
    </location>
</feature>
<gene>
    <name evidence="2" type="ORF">ACFP1G_04960</name>
</gene>
<name>A0ABW1SRR0_9LACO</name>
<keyword evidence="1" id="KW-1133">Transmembrane helix</keyword>
<accession>A0ABW1SRR0</accession>
<keyword evidence="1" id="KW-0812">Transmembrane</keyword>
<protein>
    <submittedName>
        <fullName evidence="2">Uncharacterized protein</fullName>
    </submittedName>
</protein>
<dbReference type="Proteomes" id="UP001596254">
    <property type="component" value="Unassembled WGS sequence"/>
</dbReference>
<keyword evidence="3" id="KW-1185">Reference proteome</keyword>
<keyword evidence="1" id="KW-0472">Membrane</keyword>
<reference evidence="3" key="1">
    <citation type="journal article" date="2019" name="Int. J. Syst. Evol. Microbiol.">
        <title>The Global Catalogue of Microorganisms (GCM) 10K type strain sequencing project: providing services to taxonomists for standard genome sequencing and annotation.</title>
        <authorList>
            <consortium name="The Broad Institute Genomics Platform"/>
            <consortium name="The Broad Institute Genome Sequencing Center for Infectious Disease"/>
            <person name="Wu L."/>
            <person name="Ma J."/>
        </authorList>
    </citation>
    <scope>NUCLEOTIDE SEQUENCE [LARGE SCALE GENOMIC DNA]</scope>
    <source>
        <strain evidence="3">CCM 8905</strain>
    </source>
</reference>
<feature type="transmembrane region" description="Helical" evidence="1">
    <location>
        <begin position="70"/>
        <end position="91"/>
    </location>
</feature>
<organism evidence="2 3">
    <name type="scientific">Levilactobacillus tongjiangensis</name>
    <dbReference type="NCBI Taxonomy" id="2486023"/>
    <lineage>
        <taxon>Bacteria</taxon>
        <taxon>Bacillati</taxon>
        <taxon>Bacillota</taxon>
        <taxon>Bacilli</taxon>
        <taxon>Lactobacillales</taxon>
        <taxon>Lactobacillaceae</taxon>
        <taxon>Levilactobacillus</taxon>
    </lineage>
</organism>
<sequence length="125" mass="14165">MNRKQIYLILGCGGLPLVICSTPLLALSLYNLLVDGLIALGNACFCLFLFSTSFWYTLSCFHKYFTNAKLPFAYLCGELSLITYIIYIFVIHAIVPMFLSIYIVVYAIFSLTVRFLNSSFSKLNQ</sequence>
<comment type="caution">
    <text evidence="2">The sequence shown here is derived from an EMBL/GenBank/DDBJ whole genome shotgun (WGS) entry which is preliminary data.</text>
</comment>
<proteinExistence type="predicted"/>
<evidence type="ECO:0000256" key="1">
    <source>
        <dbReference type="SAM" id="Phobius"/>
    </source>
</evidence>
<dbReference type="EMBL" id="JBHSSK010000014">
    <property type="protein sequence ID" value="MFC6206827.1"/>
    <property type="molecule type" value="Genomic_DNA"/>
</dbReference>
<evidence type="ECO:0000313" key="3">
    <source>
        <dbReference type="Proteomes" id="UP001596254"/>
    </source>
</evidence>
<feature type="transmembrane region" description="Helical" evidence="1">
    <location>
        <begin position="36"/>
        <end position="58"/>
    </location>
</feature>
<feature type="transmembrane region" description="Helical" evidence="1">
    <location>
        <begin position="97"/>
        <end position="116"/>
    </location>
</feature>
<evidence type="ECO:0000313" key="2">
    <source>
        <dbReference type="EMBL" id="MFC6206827.1"/>
    </source>
</evidence>